<organism evidence="2 3">
    <name type="scientific">Piscinibacter gummiphilus</name>
    <dbReference type="NCBI Taxonomy" id="946333"/>
    <lineage>
        <taxon>Bacteria</taxon>
        <taxon>Pseudomonadati</taxon>
        <taxon>Pseudomonadota</taxon>
        <taxon>Betaproteobacteria</taxon>
        <taxon>Burkholderiales</taxon>
        <taxon>Sphaerotilaceae</taxon>
        <taxon>Piscinibacter</taxon>
    </lineage>
</organism>
<dbReference type="Proteomes" id="UP000193427">
    <property type="component" value="Chromosome"/>
</dbReference>
<keyword evidence="3" id="KW-1185">Reference proteome</keyword>
<dbReference type="PANTHER" id="PTHR36973">
    <property type="entry name" value="SLL1456 PROTEIN-RELATED"/>
    <property type="match status" value="1"/>
</dbReference>
<reference evidence="2 3" key="1">
    <citation type="submission" date="2016-04" db="EMBL/GenBank/DDBJ databases">
        <title>Complete genome sequence of natural rubber-degrading, novel Gram-negative bacterium, Rhizobacter gummiphilus strain NS21.</title>
        <authorList>
            <person name="Tabata M."/>
            <person name="Kasai D."/>
            <person name="Fukuda M."/>
        </authorList>
    </citation>
    <scope>NUCLEOTIDE SEQUENCE [LARGE SCALE GENOMIC DNA]</scope>
    <source>
        <strain evidence="2 3">NS21</strain>
    </source>
</reference>
<dbReference type="GO" id="GO:0008171">
    <property type="term" value="F:O-methyltransferase activity"/>
    <property type="evidence" value="ECO:0007669"/>
    <property type="project" value="TreeGrafter"/>
</dbReference>
<dbReference type="NCBIfam" id="TIGR01444">
    <property type="entry name" value="fkbM_fam"/>
    <property type="match status" value="1"/>
</dbReference>
<dbReference type="STRING" id="946333.A4W93_23490"/>
<gene>
    <name evidence="2" type="ORF">A4W93_23490</name>
</gene>
<feature type="domain" description="Methyltransferase FkbM" evidence="1">
    <location>
        <begin position="22"/>
        <end position="164"/>
    </location>
</feature>
<evidence type="ECO:0000259" key="1">
    <source>
        <dbReference type="Pfam" id="PF05050"/>
    </source>
</evidence>
<accession>A0A1W6LIC0</accession>
<dbReference type="EMBL" id="CP015118">
    <property type="protein sequence ID" value="ARN24021.1"/>
    <property type="molecule type" value="Genomic_DNA"/>
</dbReference>
<dbReference type="AlphaFoldDB" id="A0A1W6LIC0"/>
<dbReference type="InterPro" id="IPR029063">
    <property type="entry name" value="SAM-dependent_MTases_sf"/>
</dbReference>
<evidence type="ECO:0000313" key="3">
    <source>
        <dbReference type="Proteomes" id="UP000193427"/>
    </source>
</evidence>
<dbReference type="InterPro" id="IPR053188">
    <property type="entry name" value="FkbM_Methyltransferase"/>
</dbReference>
<dbReference type="KEGG" id="rgu:A4W93_23490"/>
<protein>
    <recommendedName>
        <fullName evidence="1">Methyltransferase FkbM domain-containing protein</fullName>
    </recommendedName>
</protein>
<evidence type="ECO:0000313" key="2">
    <source>
        <dbReference type="EMBL" id="ARN24021.1"/>
    </source>
</evidence>
<dbReference type="InterPro" id="IPR006342">
    <property type="entry name" value="FkbM_mtfrase"/>
</dbReference>
<sequence>MSGESHVIRTCLADKKSPVVFDVGANEGQWTADVMALEPTARVHAFEPQSRLANRIAAEQPGVKVNNMALGDAPGTLELGDYAEHAGSQHASLLKGVIDGIHHGAVTYTSVAVGTLDDYCTEHGIDHIDLLKIDVEGFELKVLQGAKRMLAERRLDVIQFEFNEMNVIGGTFLNDFFVSLNDTHLLFRLLPHGLLPLKAGNHWLNEQFVFQNIIAFRR</sequence>
<dbReference type="SUPFAM" id="SSF53335">
    <property type="entry name" value="S-adenosyl-L-methionine-dependent methyltransferases"/>
    <property type="match status" value="1"/>
</dbReference>
<dbReference type="Pfam" id="PF05050">
    <property type="entry name" value="Methyltransf_21"/>
    <property type="match status" value="1"/>
</dbReference>
<dbReference type="Gene3D" id="3.40.50.150">
    <property type="entry name" value="Vaccinia Virus protein VP39"/>
    <property type="match status" value="1"/>
</dbReference>
<dbReference type="PANTHER" id="PTHR36973:SF4">
    <property type="entry name" value="NODULATION PROTEIN"/>
    <property type="match status" value="1"/>
</dbReference>
<name>A0A1W6LIC0_9BURK</name>
<proteinExistence type="predicted"/>